<organism evidence="2 3">
    <name type="scientific">Adiantum capillus-veneris</name>
    <name type="common">Maidenhair fern</name>
    <dbReference type="NCBI Taxonomy" id="13818"/>
    <lineage>
        <taxon>Eukaryota</taxon>
        <taxon>Viridiplantae</taxon>
        <taxon>Streptophyta</taxon>
        <taxon>Embryophyta</taxon>
        <taxon>Tracheophyta</taxon>
        <taxon>Polypodiopsida</taxon>
        <taxon>Polypodiidae</taxon>
        <taxon>Polypodiales</taxon>
        <taxon>Pteridineae</taxon>
        <taxon>Pteridaceae</taxon>
        <taxon>Vittarioideae</taxon>
        <taxon>Adiantum</taxon>
    </lineage>
</organism>
<protein>
    <submittedName>
        <fullName evidence="2">Uncharacterized protein</fullName>
    </submittedName>
</protein>
<name>A0A9D4UKX2_ADICA</name>
<dbReference type="AlphaFoldDB" id="A0A9D4UKX2"/>
<dbReference type="OrthoDB" id="537968at2759"/>
<keyword evidence="1" id="KW-0150">Chloroplast</keyword>
<dbReference type="PANTHER" id="PTHR47679">
    <property type="entry name" value="PROTEIN TORNADO 1"/>
    <property type="match status" value="1"/>
</dbReference>
<keyword evidence="3" id="KW-1185">Reference proteome</keyword>
<dbReference type="Proteomes" id="UP000886520">
    <property type="component" value="Chromosome 15"/>
</dbReference>
<sequence>MCGLALSGKTSLSRSLSNWSKGSLTMWSRLKSIKLSERTRGIEVTIIESRLHRQRISVWDMAGQLEYRSFHDDLAIPSLFLFVWNPFEMNDHGQLLRDAQGGKLIMKHRDNFKDDFTYWLRFLASKTPKSNVLKPKVVVVVTRADLGLPNMKLELQTTFESLRVEFEEYIHLDMEGFFQVDALGPRKVSRLGSHLLECTKAILDVAIKDFSICDEARNLFAGWTRKGKIPPLITKERFFCLTPEKLGVHDEMCEVVARSLDSSGDVIFLPTLELVVMDTKWFCQKIMGDILHFDVKSVRSFTQHSSNGFFTPHFLERLLEDELIESRRGSKCRFSRTRDAPNSEESKEVAGSDLVIIGLQLACPRDITQKDSDIFLPASLCGKARESLLPGKYLGLNDHTASYVGGD</sequence>
<proteinExistence type="predicted"/>
<dbReference type="Gene3D" id="3.40.50.300">
    <property type="entry name" value="P-loop containing nucleotide triphosphate hydrolases"/>
    <property type="match status" value="1"/>
</dbReference>
<dbReference type="InterPro" id="IPR027417">
    <property type="entry name" value="P-loop_NTPase"/>
</dbReference>
<reference evidence="2" key="1">
    <citation type="submission" date="2021-01" db="EMBL/GenBank/DDBJ databases">
        <title>Adiantum capillus-veneris genome.</title>
        <authorList>
            <person name="Fang Y."/>
            <person name="Liao Q."/>
        </authorList>
    </citation>
    <scope>NUCLEOTIDE SEQUENCE</scope>
    <source>
        <strain evidence="2">H3</strain>
        <tissue evidence="2">Leaf</tissue>
    </source>
</reference>
<accession>A0A9D4UKX2</accession>
<evidence type="ECO:0000313" key="2">
    <source>
        <dbReference type="EMBL" id="KAI5069464.1"/>
    </source>
</evidence>
<gene>
    <name evidence="2" type="ORF">GOP47_0015765</name>
</gene>
<comment type="caution">
    <text evidence="2">The sequence shown here is derived from an EMBL/GenBank/DDBJ whole genome shotgun (WGS) entry which is preliminary data.</text>
</comment>
<keyword evidence="1" id="KW-0934">Plastid</keyword>
<dbReference type="SUPFAM" id="SSF52540">
    <property type="entry name" value="P-loop containing nucleoside triphosphate hydrolases"/>
    <property type="match status" value="1"/>
</dbReference>
<dbReference type="EMBL" id="JABFUD020000015">
    <property type="protein sequence ID" value="KAI5069464.1"/>
    <property type="molecule type" value="Genomic_DNA"/>
</dbReference>
<dbReference type="PANTHER" id="PTHR47679:SF1">
    <property type="entry name" value="PROTEIN TORNADO 1"/>
    <property type="match status" value="1"/>
</dbReference>
<evidence type="ECO:0000256" key="1">
    <source>
        <dbReference type="ARBA" id="ARBA00022528"/>
    </source>
</evidence>
<evidence type="ECO:0000313" key="3">
    <source>
        <dbReference type="Proteomes" id="UP000886520"/>
    </source>
</evidence>